<comment type="caution">
    <text evidence="1">The sequence shown here is derived from an EMBL/GenBank/DDBJ whole genome shotgun (WGS) entry which is preliminary data.</text>
</comment>
<protein>
    <submittedName>
        <fullName evidence="1">Uncharacterized protein</fullName>
    </submittedName>
</protein>
<organism evidence="1 2">
    <name type="scientific">Rhizophagus irregularis</name>
    <dbReference type="NCBI Taxonomy" id="588596"/>
    <lineage>
        <taxon>Eukaryota</taxon>
        <taxon>Fungi</taxon>
        <taxon>Fungi incertae sedis</taxon>
        <taxon>Mucoromycota</taxon>
        <taxon>Glomeromycotina</taxon>
        <taxon>Glomeromycetes</taxon>
        <taxon>Glomerales</taxon>
        <taxon>Glomeraceae</taxon>
        <taxon>Rhizophagus</taxon>
    </lineage>
</organism>
<dbReference type="AlphaFoldDB" id="A0A2I1H798"/>
<name>A0A2I1H798_9GLOM</name>
<dbReference type="VEuPathDB" id="FungiDB:RhiirFUN_022739"/>
<gene>
    <name evidence="1" type="ORF">RhiirA4_473730</name>
</gene>
<proteinExistence type="predicted"/>
<evidence type="ECO:0000313" key="2">
    <source>
        <dbReference type="Proteomes" id="UP000234323"/>
    </source>
</evidence>
<feature type="non-terminal residue" evidence="1">
    <location>
        <position position="101"/>
    </location>
</feature>
<keyword evidence="2" id="KW-1185">Reference proteome</keyword>
<accession>A0A2I1H798</accession>
<evidence type="ECO:0000313" key="1">
    <source>
        <dbReference type="EMBL" id="PKY54748.1"/>
    </source>
</evidence>
<reference evidence="1 2" key="1">
    <citation type="submission" date="2015-10" db="EMBL/GenBank/DDBJ databases">
        <title>Genome analyses suggest a sexual origin of heterokaryosis in a supposedly ancient asexual fungus.</title>
        <authorList>
            <person name="Ropars J."/>
            <person name="Sedzielewska K."/>
            <person name="Noel J."/>
            <person name="Charron P."/>
            <person name="Farinelli L."/>
            <person name="Marton T."/>
            <person name="Kruger M."/>
            <person name="Pelin A."/>
            <person name="Brachmann A."/>
            <person name="Corradi N."/>
        </authorList>
    </citation>
    <scope>NUCLEOTIDE SEQUENCE [LARGE SCALE GENOMIC DNA]</scope>
    <source>
        <strain evidence="1 2">A4</strain>
    </source>
</reference>
<dbReference type="Proteomes" id="UP000234323">
    <property type="component" value="Unassembled WGS sequence"/>
</dbReference>
<dbReference type="EMBL" id="LLXI01001677">
    <property type="protein sequence ID" value="PKY54748.1"/>
    <property type="molecule type" value="Genomic_DNA"/>
</dbReference>
<sequence length="101" mass="11564">MPLVNTRISKGTRILHEWYIHPIPCEMSIKDFFTKLVNKELSPECNIAVTSSEKIERVELSETPTSIAIQVSINCNIIELTRNIGIHLHYRLKSDDTEATQ</sequence>